<dbReference type="EMBL" id="BAAACX010000015">
    <property type="protein sequence ID" value="GAA0399499.1"/>
    <property type="molecule type" value="Genomic_DNA"/>
</dbReference>
<dbReference type="Proteomes" id="UP001500340">
    <property type="component" value="Unassembled WGS sequence"/>
</dbReference>
<proteinExistence type="predicted"/>
<name>A0ABP3IF13_9BACL</name>
<protein>
    <submittedName>
        <fullName evidence="4">TetR family transcriptional regulator</fullName>
    </submittedName>
</protein>
<keyword evidence="1 2" id="KW-0238">DNA-binding</keyword>
<sequence>MAKSEATAANRKSDIISAAIEVFAEVGYYRATTAQVAERANISQPYVFRFFATKENLLLTALEVSWSRVIDSFQRVVETASSERLEEELIQEYENIQLMHQNEIFLQMQAQTIREDSIQETMRNGFKEVRQIVLTAFQRAGIEKPEERTMLFLARGMLCNVAVALNMPELLKG</sequence>
<evidence type="ECO:0000259" key="3">
    <source>
        <dbReference type="PROSITE" id="PS50977"/>
    </source>
</evidence>
<dbReference type="RefSeq" id="WP_343862945.1">
    <property type="nucleotide sequence ID" value="NZ_BAAACX010000015.1"/>
</dbReference>
<dbReference type="PROSITE" id="PS50977">
    <property type="entry name" value="HTH_TETR_2"/>
    <property type="match status" value="1"/>
</dbReference>
<dbReference type="InterPro" id="IPR009057">
    <property type="entry name" value="Homeodomain-like_sf"/>
</dbReference>
<dbReference type="Pfam" id="PF00440">
    <property type="entry name" value="TetR_N"/>
    <property type="match status" value="1"/>
</dbReference>
<dbReference type="PRINTS" id="PR00455">
    <property type="entry name" value="HTHTETR"/>
</dbReference>
<evidence type="ECO:0000256" key="2">
    <source>
        <dbReference type="PROSITE-ProRule" id="PRU00335"/>
    </source>
</evidence>
<dbReference type="PANTHER" id="PTHR30055">
    <property type="entry name" value="HTH-TYPE TRANSCRIPTIONAL REGULATOR RUTR"/>
    <property type="match status" value="1"/>
</dbReference>
<evidence type="ECO:0000313" key="4">
    <source>
        <dbReference type="EMBL" id="GAA0399499.1"/>
    </source>
</evidence>
<dbReference type="SUPFAM" id="SSF46689">
    <property type="entry name" value="Homeodomain-like"/>
    <property type="match status" value="1"/>
</dbReference>
<dbReference type="PROSITE" id="PS01081">
    <property type="entry name" value="HTH_TETR_1"/>
    <property type="match status" value="1"/>
</dbReference>
<dbReference type="Gene3D" id="1.10.357.10">
    <property type="entry name" value="Tetracycline Repressor, domain 2"/>
    <property type="match status" value="1"/>
</dbReference>
<feature type="domain" description="HTH tetR-type" evidence="3">
    <location>
        <begin position="9"/>
        <end position="69"/>
    </location>
</feature>
<gene>
    <name evidence="4" type="ORF">GCM10008933_32610</name>
</gene>
<dbReference type="InterPro" id="IPR050109">
    <property type="entry name" value="HTH-type_TetR-like_transc_reg"/>
</dbReference>
<keyword evidence="5" id="KW-1185">Reference proteome</keyword>
<organism evidence="4 5">
    <name type="scientific">Paenibacillus motobuensis</name>
    <dbReference type="NCBI Taxonomy" id="295324"/>
    <lineage>
        <taxon>Bacteria</taxon>
        <taxon>Bacillati</taxon>
        <taxon>Bacillota</taxon>
        <taxon>Bacilli</taxon>
        <taxon>Bacillales</taxon>
        <taxon>Paenibacillaceae</taxon>
        <taxon>Paenibacillus</taxon>
    </lineage>
</organism>
<evidence type="ECO:0000256" key="1">
    <source>
        <dbReference type="ARBA" id="ARBA00023125"/>
    </source>
</evidence>
<dbReference type="InterPro" id="IPR001647">
    <property type="entry name" value="HTH_TetR"/>
</dbReference>
<accession>A0ABP3IF13</accession>
<reference evidence="5" key="1">
    <citation type="journal article" date="2019" name="Int. J. Syst. Evol. Microbiol.">
        <title>The Global Catalogue of Microorganisms (GCM) 10K type strain sequencing project: providing services to taxonomists for standard genome sequencing and annotation.</title>
        <authorList>
            <consortium name="The Broad Institute Genomics Platform"/>
            <consortium name="The Broad Institute Genome Sequencing Center for Infectious Disease"/>
            <person name="Wu L."/>
            <person name="Ma J."/>
        </authorList>
    </citation>
    <scope>NUCLEOTIDE SEQUENCE [LARGE SCALE GENOMIC DNA]</scope>
    <source>
        <strain evidence="5">JCM 12774</strain>
    </source>
</reference>
<dbReference type="InterPro" id="IPR023772">
    <property type="entry name" value="DNA-bd_HTH_TetR-type_CS"/>
</dbReference>
<feature type="DNA-binding region" description="H-T-H motif" evidence="2">
    <location>
        <begin position="32"/>
        <end position="51"/>
    </location>
</feature>
<comment type="caution">
    <text evidence="4">The sequence shown here is derived from an EMBL/GenBank/DDBJ whole genome shotgun (WGS) entry which is preliminary data.</text>
</comment>
<evidence type="ECO:0000313" key="5">
    <source>
        <dbReference type="Proteomes" id="UP001500340"/>
    </source>
</evidence>
<dbReference type="PANTHER" id="PTHR30055:SF237">
    <property type="entry name" value="TRANSCRIPTIONAL REPRESSOR MCE3R"/>
    <property type="match status" value="1"/>
</dbReference>